<feature type="compositionally biased region" description="Basic and acidic residues" evidence="1">
    <location>
        <begin position="272"/>
        <end position="282"/>
    </location>
</feature>
<feature type="region of interest" description="Disordered" evidence="1">
    <location>
        <begin position="1"/>
        <end position="246"/>
    </location>
</feature>
<dbReference type="GO" id="GO:0008237">
    <property type="term" value="F:metallopeptidase activity"/>
    <property type="evidence" value="ECO:0007669"/>
    <property type="project" value="InterPro"/>
</dbReference>
<evidence type="ECO:0000256" key="2">
    <source>
        <dbReference type="SAM" id="Phobius"/>
    </source>
</evidence>
<dbReference type="Gene3D" id="3.40.390.10">
    <property type="entry name" value="Collagenase (Catalytic Domain)"/>
    <property type="match status" value="1"/>
</dbReference>
<dbReference type="InterPro" id="IPR022603">
    <property type="entry name" value="DUF3152"/>
</dbReference>
<keyword evidence="2" id="KW-1133">Transmembrane helix</keyword>
<dbReference type="GeneID" id="75181506"/>
<feature type="transmembrane region" description="Helical" evidence="2">
    <location>
        <begin position="249"/>
        <end position="271"/>
    </location>
</feature>
<feature type="domain" description="DUF3152" evidence="3">
    <location>
        <begin position="332"/>
        <end position="512"/>
    </location>
</feature>
<comment type="caution">
    <text evidence="4">The sequence shown here is derived from an EMBL/GenBank/DDBJ whole genome shotgun (WGS) entry which is preliminary data.</text>
</comment>
<feature type="region of interest" description="Disordered" evidence="1">
    <location>
        <begin position="272"/>
        <end position="318"/>
    </location>
</feature>
<dbReference type="Pfam" id="PF11350">
    <property type="entry name" value="DUF3152"/>
    <property type="match status" value="1"/>
</dbReference>
<evidence type="ECO:0000256" key="1">
    <source>
        <dbReference type="SAM" id="MobiDB-lite"/>
    </source>
</evidence>
<feature type="compositionally biased region" description="Gly residues" evidence="1">
    <location>
        <begin position="142"/>
        <end position="152"/>
    </location>
</feature>
<sequence>MGRHSRKGKAGTRGQERSGIPKPSPHADQPAQARPRPADPQGQQGVTGAWEHGVPPQHAPARPAPGQPGPGGGAPGPYGTPAHGVPMHGTPAHGTPAHGTPAHGTPAHGTPAHGTPAHGTPAHGAPGQVDEPARGGHPQLGEPGGRPPGAGYGYAPPQAPTHPHIPGRRSRTAGPRQEYLDAFEQDASASGGTAPAQPADAPGTVPAPGSAGEAGPPGRRRGGAGESEPPGRRAAGGARGQRNGSRARTYTGIAAAAITTVLAVIVAAQVADGKHGSGRSDRGLSTGKRVAAPATGADAERADRGARPTPGHEPGSYNAKMAHVYPLADDLKGSGKFTTVPGHADGPAKGKPIRYRVDIEKGLPLDGELFAEAVQKTLNDKRSWAHDGERSFERVSSGKHDFVITLASPHTTDVWCAKSGLDTSQEKVSCDSAATERVMINGYRWARGAETYGDGQMHAYRQMLINHEVGHRLGHGHVGCPGDGKLAPVMMQQTKYLTTDGKTCRPNAWPHPRG</sequence>
<dbReference type="RefSeq" id="WP_135567742.1">
    <property type="nucleotide sequence ID" value="NZ_CP103060.1"/>
</dbReference>
<dbReference type="SUPFAM" id="SSF55486">
    <property type="entry name" value="Metalloproteases ('zincins'), catalytic domain"/>
    <property type="match status" value="1"/>
</dbReference>
<gene>
    <name evidence="4" type="ORF">D8771_31135</name>
</gene>
<protein>
    <submittedName>
        <fullName evidence="4">DUF3152 domain-containing protein</fullName>
    </submittedName>
</protein>
<dbReference type="AlphaFoldDB" id="A0A8H1L1R5"/>
<feature type="compositionally biased region" description="Low complexity" evidence="1">
    <location>
        <begin position="206"/>
        <end position="217"/>
    </location>
</feature>
<reference evidence="4 5" key="1">
    <citation type="submission" date="2018-10" db="EMBL/GenBank/DDBJ databases">
        <title>Isolation of pseudouridimycin from Streptomyces albus DSM 40763.</title>
        <authorList>
            <person name="Rosenqvist P."/>
            <person name="Metsae-Ketelae M."/>
            <person name="Virta P."/>
        </authorList>
    </citation>
    <scope>NUCLEOTIDE SEQUENCE [LARGE SCALE GENOMIC DNA]</scope>
    <source>
        <strain evidence="4 5">DSM 40763</strain>
    </source>
</reference>
<keyword evidence="2" id="KW-0472">Membrane</keyword>
<proteinExistence type="predicted"/>
<evidence type="ECO:0000313" key="5">
    <source>
        <dbReference type="Proteomes" id="UP000298111"/>
    </source>
</evidence>
<feature type="compositionally biased region" description="Low complexity" evidence="1">
    <location>
        <begin position="27"/>
        <end position="44"/>
    </location>
</feature>
<name>A0A8H1L1R5_9ACTN</name>
<dbReference type="Proteomes" id="UP000298111">
    <property type="component" value="Unassembled WGS sequence"/>
</dbReference>
<feature type="compositionally biased region" description="Basic residues" evidence="1">
    <location>
        <begin position="1"/>
        <end position="10"/>
    </location>
</feature>
<evidence type="ECO:0000313" key="4">
    <source>
        <dbReference type="EMBL" id="TGG75485.1"/>
    </source>
</evidence>
<evidence type="ECO:0000259" key="3">
    <source>
        <dbReference type="Pfam" id="PF11350"/>
    </source>
</evidence>
<dbReference type="InterPro" id="IPR024079">
    <property type="entry name" value="MetalloPept_cat_dom_sf"/>
</dbReference>
<dbReference type="EMBL" id="RCIY01000114">
    <property type="protein sequence ID" value="TGG75485.1"/>
    <property type="molecule type" value="Genomic_DNA"/>
</dbReference>
<accession>A0A8H1L1R5</accession>
<feature type="compositionally biased region" description="Low complexity" evidence="1">
    <location>
        <begin position="226"/>
        <end position="246"/>
    </location>
</feature>
<organism evidence="4 5">
    <name type="scientific">Streptomyces albus</name>
    <dbReference type="NCBI Taxonomy" id="1888"/>
    <lineage>
        <taxon>Bacteria</taxon>
        <taxon>Bacillati</taxon>
        <taxon>Actinomycetota</taxon>
        <taxon>Actinomycetes</taxon>
        <taxon>Kitasatosporales</taxon>
        <taxon>Streptomycetaceae</taxon>
        <taxon>Streptomyces</taxon>
    </lineage>
</organism>
<keyword evidence="2" id="KW-0812">Transmembrane</keyword>